<evidence type="ECO:0000313" key="3">
    <source>
        <dbReference type="EMBL" id="NMM63882.1"/>
    </source>
</evidence>
<evidence type="ECO:0000256" key="2">
    <source>
        <dbReference type="ARBA" id="ARBA00022969"/>
    </source>
</evidence>
<sequence>MIKISDSTVSKNELMKGYQINSMENKIINKLFLSKKIYTYSSLNELKFQLNLQTNICVSAKDMSKSNLLFKVFRKSKCNSKYWDHTNEGGFLLKKEVKPSDAIKDIFINSSKYGTECSTAIVIIYYKALVNVLPEKLFNKMFPNIHLLNWHYLNENLYIEEFRDETDVLMGDCKYFKNPDVNPLTPQWQGENTIYLGNGTYYGHGLGVKNTEEIIKSLNKNRKIAAKQSAFLLNSATRLNYKHLYDECSSILI</sequence>
<keyword evidence="2" id="KW-0749">Sporulation</keyword>
<name>A0A7Y0EIQ4_9CLOT</name>
<dbReference type="RefSeq" id="WP_169298459.1">
    <property type="nucleotide sequence ID" value="NZ_JABBNI010000025.1"/>
</dbReference>
<evidence type="ECO:0000313" key="4">
    <source>
        <dbReference type="Proteomes" id="UP000537131"/>
    </source>
</evidence>
<dbReference type="EC" id="2.3.2.13" evidence="3"/>
<dbReference type="NCBIfam" id="NF002869">
    <property type="entry name" value="PRK03187.1"/>
    <property type="match status" value="1"/>
</dbReference>
<keyword evidence="3" id="KW-0012">Acyltransferase</keyword>
<comment type="caution">
    <text evidence="3">The sequence shown here is derived from an EMBL/GenBank/DDBJ whole genome shotgun (WGS) entry which is preliminary data.</text>
</comment>
<keyword evidence="1 3" id="KW-0808">Transferase</keyword>
<dbReference type="Proteomes" id="UP000537131">
    <property type="component" value="Unassembled WGS sequence"/>
</dbReference>
<organism evidence="3 4">
    <name type="scientific">Clostridium muellerianum</name>
    <dbReference type="NCBI Taxonomy" id="2716538"/>
    <lineage>
        <taxon>Bacteria</taxon>
        <taxon>Bacillati</taxon>
        <taxon>Bacillota</taxon>
        <taxon>Clostridia</taxon>
        <taxon>Eubacteriales</taxon>
        <taxon>Clostridiaceae</taxon>
        <taxon>Clostridium</taxon>
    </lineage>
</organism>
<dbReference type="HAMAP" id="MF_00727">
    <property type="entry name" value="Tgl"/>
    <property type="match status" value="1"/>
</dbReference>
<dbReference type="GO" id="GO:0003810">
    <property type="term" value="F:protein-glutamine gamma-glutamyltransferase activity"/>
    <property type="evidence" value="ECO:0007669"/>
    <property type="project" value="UniProtKB-EC"/>
</dbReference>
<dbReference type="Pfam" id="PF20085">
    <property type="entry name" value="TGL"/>
    <property type="match status" value="1"/>
</dbReference>
<dbReference type="InterPro" id="IPR020916">
    <property type="entry name" value="Gln_gamma-glutamylTfrase_bac"/>
</dbReference>
<dbReference type="EMBL" id="JABBNI010000025">
    <property type="protein sequence ID" value="NMM63882.1"/>
    <property type="molecule type" value="Genomic_DNA"/>
</dbReference>
<gene>
    <name evidence="3" type="ORF">HBE96_14590</name>
</gene>
<proteinExistence type="inferred from homology"/>
<dbReference type="AlphaFoldDB" id="A0A7Y0EIQ4"/>
<accession>A0A7Y0EIQ4</accession>
<reference evidence="3 4" key="1">
    <citation type="submission" date="2020-06" db="EMBL/GenBank/DDBJ databases">
        <title>Complete Genome Sequence of Clostridium muelleri sp. nov. P21T, an Acid-Alcohol Producing Acetogen Isolated from Old Hay.</title>
        <authorList>
            <person name="Duncan K.E."/>
            <person name="Tanner R.S."/>
        </authorList>
    </citation>
    <scope>NUCLEOTIDE SEQUENCE [LARGE SCALE GENOMIC DNA]</scope>
    <source>
        <strain evidence="3 4">P21</strain>
    </source>
</reference>
<protein>
    <submittedName>
        <fullName evidence="3">Protein-glutamine gamma-glutamyltransferase</fullName>
        <ecNumber evidence="3">2.3.2.13</ecNumber>
    </submittedName>
</protein>
<dbReference type="GO" id="GO:0030435">
    <property type="term" value="P:sporulation resulting in formation of a cellular spore"/>
    <property type="evidence" value="ECO:0007669"/>
    <property type="project" value="UniProtKB-KW"/>
</dbReference>
<evidence type="ECO:0000256" key="1">
    <source>
        <dbReference type="ARBA" id="ARBA00022679"/>
    </source>
</evidence>
<keyword evidence="4" id="KW-1185">Reference proteome</keyword>